<evidence type="ECO:0000256" key="3">
    <source>
        <dbReference type="ARBA" id="ARBA00022475"/>
    </source>
</evidence>
<dbReference type="RefSeq" id="WP_033089365.1">
    <property type="nucleotide sequence ID" value="NZ_AP017900.1"/>
</dbReference>
<dbReference type="PANTHER" id="PTHR43163">
    <property type="entry name" value="DIPEPTIDE TRANSPORT SYSTEM PERMEASE PROTEIN DPPB-RELATED"/>
    <property type="match status" value="1"/>
</dbReference>
<gene>
    <name evidence="9" type="ORF">NSK11_contig00092-0022</name>
</gene>
<dbReference type="InterPro" id="IPR000515">
    <property type="entry name" value="MetI-like"/>
</dbReference>
<feature type="domain" description="ABC transmembrane type-1" evidence="8">
    <location>
        <begin position="95"/>
        <end position="298"/>
    </location>
</feature>
<feature type="transmembrane region" description="Helical" evidence="7">
    <location>
        <begin position="175"/>
        <end position="193"/>
    </location>
</feature>
<keyword evidence="2 7" id="KW-0813">Transport</keyword>
<protein>
    <submittedName>
        <fullName evidence="9">ABC transporter permease</fullName>
    </submittedName>
</protein>
<name>A0A0B8NJ82_9NOCA</name>
<dbReference type="AlphaFoldDB" id="A0A0B8NJ82"/>
<dbReference type="GeneID" id="93371779"/>
<dbReference type="Proteomes" id="UP000037179">
    <property type="component" value="Unassembled WGS sequence"/>
</dbReference>
<comment type="subcellular location">
    <subcellularLocation>
        <location evidence="1 7">Cell membrane</location>
        <topology evidence="1 7">Multi-pass membrane protein</topology>
    </subcellularLocation>
</comment>
<dbReference type="PROSITE" id="PS50928">
    <property type="entry name" value="ABC_TM1"/>
    <property type="match status" value="1"/>
</dbReference>
<evidence type="ECO:0000256" key="6">
    <source>
        <dbReference type="ARBA" id="ARBA00023136"/>
    </source>
</evidence>
<dbReference type="InterPro" id="IPR045621">
    <property type="entry name" value="BPD_transp_1_N"/>
</dbReference>
<dbReference type="GO" id="GO:0055085">
    <property type="term" value="P:transmembrane transport"/>
    <property type="evidence" value="ECO:0007669"/>
    <property type="project" value="InterPro"/>
</dbReference>
<dbReference type="InterPro" id="IPR035906">
    <property type="entry name" value="MetI-like_sf"/>
</dbReference>
<feature type="transmembrane region" description="Helical" evidence="7">
    <location>
        <begin position="97"/>
        <end position="120"/>
    </location>
</feature>
<evidence type="ECO:0000256" key="2">
    <source>
        <dbReference type="ARBA" id="ARBA00022448"/>
    </source>
</evidence>
<reference evidence="10" key="1">
    <citation type="submission" date="2015-07" db="EMBL/GenBank/DDBJ databases">
        <title>Nocardia seriolae U-1 whole genome shotgun sequence.</title>
        <authorList>
            <person name="Imajoh M."/>
            <person name="Fukumoto Y."/>
            <person name="Sukeda M."/>
            <person name="Yamane J."/>
            <person name="Yamasaki K."/>
            <person name="Shimizu M."/>
            <person name="Ohnishi K."/>
            <person name="Oshima S."/>
        </authorList>
    </citation>
    <scope>NUCLEOTIDE SEQUENCE [LARGE SCALE GENOMIC DNA]</scope>
    <source>
        <strain evidence="10">U-1</strain>
    </source>
</reference>
<keyword evidence="4 7" id="KW-0812">Transmembrane</keyword>
<feature type="transmembrane region" description="Helical" evidence="7">
    <location>
        <begin position="229"/>
        <end position="255"/>
    </location>
</feature>
<evidence type="ECO:0000256" key="1">
    <source>
        <dbReference type="ARBA" id="ARBA00004651"/>
    </source>
</evidence>
<feature type="transmembrane region" description="Helical" evidence="7">
    <location>
        <begin position="12"/>
        <end position="30"/>
    </location>
</feature>
<reference evidence="9 10" key="2">
    <citation type="journal article" date="2016" name="Genome Announc.">
        <title>Draft Genome Sequence of Erythromycin- and Oxytetracycline-Sensitive Nocardia seriolae Strain U-1 (NBRC 110359).</title>
        <authorList>
            <person name="Imajoh M."/>
            <person name="Sukeda M."/>
            <person name="Shimizu M."/>
            <person name="Yamane J."/>
            <person name="Ohnishi K."/>
            <person name="Oshima S."/>
        </authorList>
    </citation>
    <scope>NUCLEOTIDE SEQUENCE [LARGE SCALE GENOMIC DNA]</scope>
    <source>
        <strain evidence="9 10">U-1</strain>
    </source>
</reference>
<evidence type="ECO:0000313" key="10">
    <source>
        <dbReference type="Proteomes" id="UP000037179"/>
    </source>
</evidence>
<feature type="transmembrane region" description="Helical" evidence="7">
    <location>
        <begin position="275"/>
        <end position="301"/>
    </location>
</feature>
<evidence type="ECO:0000259" key="8">
    <source>
        <dbReference type="PROSITE" id="PS50928"/>
    </source>
</evidence>
<evidence type="ECO:0000313" key="9">
    <source>
        <dbReference type="EMBL" id="GAP30720.1"/>
    </source>
</evidence>
<organism evidence="9 10">
    <name type="scientific">Nocardia seriolae</name>
    <dbReference type="NCBI Taxonomy" id="37332"/>
    <lineage>
        <taxon>Bacteria</taxon>
        <taxon>Bacillati</taxon>
        <taxon>Actinomycetota</taxon>
        <taxon>Actinomycetes</taxon>
        <taxon>Mycobacteriales</taxon>
        <taxon>Nocardiaceae</taxon>
        <taxon>Nocardia</taxon>
    </lineage>
</organism>
<dbReference type="Pfam" id="PF19300">
    <property type="entry name" value="BPD_transp_1_N"/>
    <property type="match status" value="1"/>
</dbReference>
<evidence type="ECO:0000256" key="4">
    <source>
        <dbReference type="ARBA" id="ARBA00022692"/>
    </source>
</evidence>
<dbReference type="GO" id="GO:0005886">
    <property type="term" value="C:plasma membrane"/>
    <property type="evidence" value="ECO:0007669"/>
    <property type="project" value="UniProtKB-SubCell"/>
</dbReference>
<sequence length="308" mass="33680">MAWYVVRRLLQMIPVFLGATLLIYAMVFLIPGDPVQALAGDRQMTPAVEATLKARYHLDQPFYIQYLEYLKGIVTLDFGTSFSGRPVREELARAFPITFRLAVMAVCIEFFFGVVFGLIAGLRKGKLFDSTMLVLSLVIIAVPIFVVGFLAQYLLGIKWGIAPVTVGAKASFGDLLVPAFVLGSLSFAYVLRLTRNAVAENMTADYVRTATAKGLSRRRVIVVHILRNSLIPVITFVGTDLGFLMGGAVVTEGIFNIPGVGGTLYQAITRGEPPTVVAFVTVLIVILLLTNLIVDLLYAALDPRIRYA</sequence>
<accession>A0A0B8NJ82</accession>
<feature type="transmembrane region" description="Helical" evidence="7">
    <location>
        <begin position="132"/>
        <end position="155"/>
    </location>
</feature>
<comment type="similarity">
    <text evidence="7">Belongs to the binding-protein-dependent transport system permease family.</text>
</comment>
<dbReference type="CDD" id="cd06261">
    <property type="entry name" value="TM_PBP2"/>
    <property type="match status" value="1"/>
</dbReference>
<keyword evidence="5 7" id="KW-1133">Transmembrane helix</keyword>
<dbReference type="Gene3D" id="1.10.3720.10">
    <property type="entry name" value="MetI-like"/>
    <property type="match status" value="1"/>
</dbReference>
<keyword evidence="10" id="KW-1185">Reference proteome</keyword>
<proteinExistence type="inferred from homology"/>
<evidence type="ECO:0000256" key="7">
    <source>
        <dbReference type="RuleBase" id="RU363032"/>
    </source>
</evidence>
<dbReference type="SUPFAM" id="SSF161098">
    <property type="entry name" value="MetI-like"/>
    <property type="match status" value="1"/>
</dbReference>
<dbReference type="PANTHER" id="PTHR43163:SF7">
    <property type="entry name" value="DIPEPTIDE-TRANSPORT INTEGRAL MEMBRANE PROTEIN ABC TRANSPORTER DPPB-RELATED"/>
    <property type="match status" value="1"/>
</dbReference>
<comment type="caution">
    <text evidence="9">The sequence shown here is derived from an EMBL/GenBank/DDBJ whole genome shotgun (WGS) entry which is preliminary data.</text>
</comment>
<dbReference type="Pfam" id="PF00528">
    <property type="entry name" value="BPD_transp_1"/>
    <property type="match status" value="1"/>
</dbReference>
<evidence type="ECO:0000256" key="5">
    <source>
        <dbReference type="ARBA" id="ARBA00022989"/>
    </source>
</evidence>
<dbReference type="EMBL" id="BBYQ01000092">
    <property type="protein sequence ID" value="GAP30720.1"/>
    <property type="molecule type" value="Genomic_DNA"/>
</dbReference>
<keyword evidence="3" id="KW-1003">Cell membrane</keyword>
<keyword evidence="6 7" id="KW-0472">Membrane</keyword>